<comment type="cofactor">
    <cofactor evidence="1 11">
        <name>FMN</name>
        <dbReference type="ChEBI" id="CHEBI:58210"/>
    </cofactor>
</comment>
<evidence type="ECO:0000259" key="12">
    <source>
        <dbReference type="Pfam" id="PF01070"/>
    </source>
</evidence>
<comment type="function">
    <text evidence="11">Involved in the biosynthesis of isoprenoids. Catalyzes the 1,3-allylic rearrangement of the homoallylic substrate isopentenyl (IPP) to its allylic isomer, dimethylallyl diphosphate (DMAPP).</text>
</comment>
<dbReference type="AlphaFoldDB" id="A0A075LRT5"/>
<dbReference type="GO" id="GO:0004452">
    <property type="term" value="F:isopentenyl-diphosphate delta-isomerase activity"/>
    <property type="evidence" value="ECO:0007669"/>
    <property type="project" value="UniProtKB-UniRule"/>
</dbReference>
<accession>A0A075LRT5</accession>
<dbReference type="GO" id="GO:0008299">
    <property type="term" value="P:isoprenoid biosynthetic process"/>
    <property type="evidence" value="ECO:0007669"/>
    <property type="project" value="UniProtKB-UniRule"/>
</dbReference>
<feature type="binding site" evidence="11">
    <location>
        <begin position="282"/>
        <end position="284"/>
    </location>
    <ligand>
        <name>FMN</name>
        <dbReference type="ChEBI" id="CHEBI:58210"/>
    </ligand>
</feature>
<sequence length="376" mass="41786">MDYFDKEELTVIRKFEHIEHCLKKEVEAHVSAQFENIHFVHMSLPEIDKEEIDLSVEFLGRKFDYPIMIAGMTGGTKGSQLAGKINKTLAKAAQELNIPMGVGSQRAMIRKPETWESYYVRDVAPDVFLVGNLGAPQFSETMPNRYGIEEAIKAVETIQADALAFHMNPLQESVQPEGDTQYRGVLNALAELKSEFPYPIIAKETGAGVSKEVAVKLESIGIDAVDVGGLGGTSWSGVEYYRAKDERSKNLALKFWDWGIPTALSVAEVRYATDLPIISTGGIRDGIQIAKALALGANLAGVALPLLKPAAKGDVEGVIKVLERYINELRNAMFLVGAKNVVELRKVPLVVTGFAREWLEQRIELWEFLRERRRIL</sequence>
<keyword evidence="3 11" id="KW-0285">Flavoprotein</keyword>
<keyword evidence="9 11" id="KW-0413">Isomerase</keyword>
<comment type="cofactor">
    <cofactor evidence="11">
        <name>Mg(2+)</name>
        <dbReference type="ChEBI" id="CHEBI:18420"/>
    </cofactor>
</comment>
<dbReference type="RefSeq" id="WP_048164404.1">
    <property type="nucleotide sequence ID" value="NZ_CP006019.1"/>
</dbReference>
<dbReference type="InterPro" id="IPR011179">
    <property type="entry name" value="IPdP_isomerase"/>
</dbReference>
<dbReference type="SMART" id="SM01240">
    <property type="entry name" value="IMPDH"/>
    <property type="match status" value="1"/>
</dbReference>
<dbReference type="EMBL" id="CP006019">
    <property type="protein sequence ID" value="AIF68826.1"/>
    <property type="molecule type" value="Genomic_DNA"/>
</dbReference>
<dbReference type="GO" id="GO:0010181">
    <property type="term" value="F:FMN binding"/>
    <property type="evidence" value="ECO:0007669"/>
    <property type="project" value="UniProtKB-UniRule"/>
</dbReference>
<evidence type="ECO:0000256" key="9">
    <source>
        <dbReference type="ARBA" id="ARBA00023235"/>
    </source>
</evidence>
<dbReference type="OrthoDB" id="371955at2157"/>
<evidence type="ECO:0000256" key="1">
    <source>
        <dbReference type="ARBA" id="ARBA00001917"/>
    </source>
</evidence>
<evidence type="ECO:0000256" key="10">
    <source>
        <dbReference type="ARBA" id="ARBA00025810"/>
    </source>
</evidence>
<name>A0A075LRT5_9EURY</name>
<dbReference type="NCBIfam" id="TIGR02151">
    <property type="entry name" value="IPP_isom_2"/>
    <property type="match status" value="1"/>
</dbReference>
<keyword evidence="14" id="KW-1185">Reference proteome</keyword>
<keyword evidence="8 11" id="KW-0414">Isoprene biosynthesis</keyword>
<dbReference type="Gene3D" id="3.20.20.70">
    <property type="entry name" value="Aldolase class I"/>
    <property type="match status" value="1"/>
</dbReference>
<feature type="binding site" evidence="11">
    <location>
        <position position="233"/>
    </location>
    <ligand>
        <name>FMN</name>
        <dbReference type="ChEBI" id="CHEBI:58210"/>
    </ligand>
</feature>
<evidence type="ECO:0000256" key="7">
    <source>
        <dbReference type="ARBA" id="ARBA00022857"/>
    </source>
</evidence>
<feature type="domain" description="FMN-dependent dehydrogenase" evidence="12">
    <location>
        <begin position="15"/>
        <end position="105"/>
    </location>
</feature>
<dbReference type="GO" id="GO:0016491">
    <property type="term" value="F:oxidoreductase activity"/>
    <property type="evidence" value="ECO:0007669"/>
    <property type="project" value="InterPro"/>
</dbReference>
<feature type="binding site" evidence="11">
    <location>
        <position position="203"/>
    </location>
    <ligand>
        <name>FMN</name>
        <dbReference type="ChEBI" id="CHEBI:58210"/>
    </ligand>
</feature>
<dbReference type="PIRSF" id="PIRSF003314">
    <property type="entry name" value="IPP_isomerase"/>
    <property type="match status" value="1"/>
</dbReference>
<feature type="binding site" evidence="11">
    <location>
        <begin position="104"/>
        <end position="106"/>
    </location>
    <ligand>
        <name>substrate</name>
    </ligand>
</feature>
<dbReference type="Proteomes" id="UP000027981">
    <property type="component" value="Chromosome"/>
</dbReference>
<evidence type="ECO:0000256" key="5">
    <source>
        <dbReference type="ARBA" id="ARBA00022723"/>
    </source>
</evidence>
<organism evidence="13 14">
    <name type="scientific">Palaeococcus pacificus DY20341</name>
    <dbReference type="NCBI Taxonomy" id="1343739"/>
    <lineage>
        <taxon>Archaea</taxon>
        <taxon>Methanobacteriati</taxon>
        <taxon>Methanobacteriota</taxon>
        <taxon>Thermococci</taxon>
        <taxon>Thermococcales</taxon>
        <taxon>Thermococcaceae</taxon>
        <taxon>Palaeococcus</taxon>
    </lineage>
</organism>
<comment type="similarity">
    <text evidence="11">Belongs to the IPP isomerase type 2 family.</text>
</comment>
<keyword evidence="7 11" id="KW-0521">NADP</keyword>
<dbReference type="PANTHER" id="PTHR43665:SF1">
    <property type="entry name" value="ISOPENTENYL-DIPHOSPHATE DELTA-ISOMERASE"/>
    <property type="match status" value="1"/>
</dbReference>
<feature type="binding site" evidence="11">
    <location>
        <begin position="303"/>
        <end position="304"/>
    </location>
    <ligand>
        <name>FMN</name>
        <dbReference type="ChEBI" id="CHEBI:58210"/>
    </ligand>
</feature>
<protein>
    <recommendedName>
        <fullName evidence="11">Isopentenyl-diphosphate delta-isomerase</fullName>
        <shortName evidence="11">IPP isomerase</shortName>
        <ecNumber evidence="11">5.3.3.2</ecNumber>
    </recommendedName>
    <alternativeName>
        <fullName evidence="11">Isopentenyl diphosphate:dimethylallyl diphosphate isomerase</fullName>
    </alternativeName>
    <alternativeName>
        <fullName evidence="11">Isopentenyl pyrophosphate isomerase</fullName>
    </alternativeName>
    <alternativeName>
        <fullName evidence="11">Type 2 isopentenyl diphosphate isomerase</fullName>
        <shortName evidence="11">IDI-2</shortName>
    </alternativeName>
</protein>
<dbReference type="Pfam" id="PF01070">
    <property type="entry name" value="FMN_dh"/>
    <property type="match status" value="2"/>
</dbReference>
<dbReference type="SUPFAM" id="SSF51395">
    <property type="entry name" value="FMN-linked oxidoreductases"/>
    <property type="match status" value="1"/>
</dbReference>
<dbReference type="eggNOG" id="arCOG00613">
    <property type="taxonomic scope" value="Archaea"/>
</dbReference>
<dbReference type="KEGG" id="ppac:PAP_01970"/>
<comment type="subunit">
    <text evidence="10 11">Homooctamer. Dimer of tetramers.</text>
</comment>
<dbReference type="InterPro" id="IPR000262">
    <property type="entry name" value="FMN-dep_DH"/>
</dbReference>
<evidence type="ECO:0000256" key="3">
    <source>
        <dbReference type="ARBA" id="ARBA00022630"/>
    </source>
</evidence>
<evidence type="ECO:0000256" key="8">
    <source>
        <dbReference type="ARBA" id="ARBA00023229"/>
    </source>
</evidence>
<dbReference type="GeneID" id="24841526"/>
<dbReference type="PANTHER" id="PTHR43665">
    <property type="entry name" value="ISOPENTENYL-DIPHOSPHATE DELTA-ISOMERASE"/>
    <property type="match status" value="1"/>
</dbReference>
<evidence type="ECO:0000256" key="4">
    <source>
        <dbReference type="ARBA" id="ARBA00022643"/>
    </source>
</evidence>
<feature type="binding site" evidence="11">
    <location>
        <position position="132"/>
    </location>
    <ligand>
        <name>FMN</name>
        <dbReference type="ChEBI" id="CHEBI:58210"/>
    </ligand>
</feature>
<dbReference type="GO" id="GO:0070402">
    <property type="term" value="F:NADPH binding"/>
    <property type="evidence" value="ECO:0007669"/>
    <property type="project" value="UniProtKB-UniRule"/>
</dbReference>
<keyword evidence="6 11" id="KW-0460">Magnesium</keyword>
<keyword evidence="2 11" id="KW-0963">Cytoplasm</keyword>
<evidence type="ECO:0000256" key="6">
    <source>
        <dbReference type="ARBA" id="ARBA00022842"/>
    </source>
</evidence>
<feature type="binding site" evidence="11">
    <location>
        <begin position="71"/>
        <end position="73"/>
    </location>
    <ligand>
        <name>FMN</name>
        <dbReference type="ChEBI" id="CHEBI:58210"/>
    </ligand>
</feature>
<reference evidence="14" key="1">
    <citation type="submission" date="2013-06" db="EMBL/GenBank/DDBJ databases">
        <title>Complete Genome Sequence of Hyperthermophilic Palaeococcus pacificus DY20341T, Isolated from a Deep-Sea Hydrothermal Sediments.</title>
        <authorList>
            <person name="Zeng X."/>
            <person name="Shao Z."/>
        </authorList>
    </citation>
    <scope>NUCLEOTIDE SEQUENCE [LARGE SCALE GENOMIC DNA]</scope>
    <source>
        <strain evidence="14">DY20341</strain>
    </source>
</reference>
<feature type="binding site" evidence="11">
    <location>
        <position position="172"/>
    </location>
    <ligand>
        <name>Mg(2+)</name>
        <dbReference type="ChEBI" id="CHEBI:18420"/>
    </ligand>
</feature>
<reference evidence="13 14" key="2">
    <citation type="journal article" date="2015" name="Genome Announc.">
        <title>Complete Genome Sequence of Hyperthermophilic Piezophilic Archaeon Palaeococcus pacificus DY20341T, Isolated from Deep-Sea Hydrothermal Sediments.</title>
        <authorList>
            <person name="Zeng X."/>
            <person name="Jebbar M."/>
            <person name="Shao Z."/>
        </authorList>
    </citation>
    <scope>NUCLEOTIDE SEQUENCE [LARGE SCALE GENOMIC DNA]</scope>
    <source>
        <strain evidence="13 14">DY20341</strain>
    </source>
</reference>
<evidence type="ECO:0000256" key="2">
    <source>
        <dbReference type="ARBA" id="ARBA00022490"/>
    </source>
</evidence>
<proteinExistence type="inferred from homology"/>
<feature type="binding site" evidence="11">
    <location>
        <begin position="13"/>
        <end position="14"/>
    </location>
    <ligand>
        <name>substrate</name>
    </ligand>
</feature>
<keyword evidence="5 11" id="KW-0479">Metal-binding</keyword>
<dbReference type="STRING" id="1343739.PAP_01970"/>
<dbReference type="GO" id="GO:0005737">
    <property type="term" value="C:cytoplasm"/>
    <property type="evidence" value="ECO:0007669"/>
    <property type="project" value="UniProtKB-SubCell"/>
</dbReference>
<gene>
    <name evidence="11" type="primary">fni</name>
    <name evidence="13" type="ORF">PAP_01970</name>
</gene>
<dbReference type="HAMAP" id="MF_00354">
    <property type="entry name" value="Idi_2"/>
    <property type="match status" value="1"/>
</dbReference>
<dbReference type="HOGENOM" id="CLU_065515_1_0_2"/>
<feature type="binding site" evidence="11">
    <location>
        <position position="171"/>
    </location>
    <ligand>
        <name>substrate</name>
    </ligand>
</feature>
<feature type="domain" description="FMN-dependent dehydrogenase" evidence="12">
    <location>
        <begin position="186"/>
        <end position="345"/>
    </location>
</feature>
<comment type="cofactor">
    <cofactor evidence="11">
        <name>NADPH</name>
        <dbReference type="ChEBI" id="CHEBI:57783"/>
    </cofactor>
</comment>
<comment type="catalytic activity">
    <reaction evidence="11">
        <text>isopentenyl diphosphate = dimethylallyl diphosphate</text>
        <dbReference type="Rhea" id="RHEA:23284"/>
        <dbReference type="ChEBI" id="CHEBI:57623"/>
        <dbReference type="ChEBI" id="CHEBI:128769"/>
        <dbReference type="EC" id="5.3.3.2"/>
    </reaction>
</comment>
<dbReference type="GO" id="GO:0000287">
    <property type="term" value="F:magnesium ion binding"/>
    <property type="evidence" value="ECO:0007669"/>
    <property type="project" value="UniProtKB-UniRule"/>
</dbReference>
<dbReference type="CDD" id="cd02811">
    <property type="entry name" value="IDI-2_FMN"/>
    <property type="match status" value="1"/>
</dbReference>
<evidence type="ECO:0000313" key="13">
    <source>
        <dbReference type="EMBL" id="AIF68826.1"/>
    </source>
</evidence>
<feature type="binding site" evidence="11">
    <location>
        <position position="104"/>
    </location>
    <ligand>
        <name>FMN</name>
        <dbReference type="ChEBI" id="CHEBI:58210"/>
    </ligand>
</feature>
<evidence type="ECO:0000313" key="14">
    <source>
        <dbReference type="Proteomes" id="UP000027981"/>
    </source>
</evidence>
<comment type="subcellular location">
    <subcellularLocation>
        <location evidence="11">Cytoplasm</location>
    </subcellularLocation>
</comment>
<comment type="caution">
    <text evidence="11">Lacks conserved residue(s) required for the propagation of feature annotation.</text>
</comment>
<dbReference type="InterPro" id="IPR013785">
    <property type="entry name" value="Aldolase_TIM"/>
</dbReference>
<keyword evidence="4 11" id="KW-0288">FMN</keyword>
<dbReference type="EC" id="5.3.3.2" evidence="11"/>
<evidence type="ECO:0000256" key="11">
    <source>
        <dbReference type="HAMAP-Rule" id="MF_00354"/>
    </source>
</evidence>